<protein>
    <recommendedName>
        <fullName evidence="3">SMP domain-containing protein</fullName>
    </recommendedName>
</protein>
<evidence type="ECO:0000256" key="2">
    <source>
        <dbReference type="ARBA" id="ARBA00022737"/>
    </source>
</evidence>
<dbReference type="EMBL" id="CM002928">
    <property type="protein sequence ID" value="KGN44242.1"/>
    <property type="molecule type" value="Genomic_DNA"/>
</dbReference>
<sequence>MSQEQPRRQETQDPIKYGDVFNITGDLASKVIPPVDADMMQTAETIVFGRTQKGGPAATMQSAATRNELSGFVGHEDVSDAARDQGVAVKETDIPGSRIITETVAGQIVGQFVEPTSFFGAAAVMQNAVTIGQALEATAHTAGDKPVDQSDAAAIQAAEVRATGSNVVIPGGLAASAQSAASFNAGVSKDEDKIKLNDTLMDAAMRLPADKVVTKQDAEGVMSAELRNNPRLAAHPGGVADSITEAARLNENVNNERSCGESDD</sequence>
<keyword evidence="2" id="KW-0677">Repeat</keyword>
<evidence type="ECO:0000259" key="3">
    <source>
        <dbReference type="Pfam" id="PF04927"/>
    </source>
</evidence>
<dbReference type="Proteomes" id="UP000029981">
    <property type="component" value="Chromosome 7"/>
</dbReference>
<proteinExistence type="inferred from homology"/>
<name>A0A0A0K7E4_CUCSA</name>
<evidence type="ECO:0000313" key="4">
    <source>
        <dbReference type="EMBL" id="KGN44242.1"/>
    </source>
</evidence>
<evidence type="ECO:0000313" key="5">
    <source>
        <dbReference type="Proteomes" id="UP000029981"/>
    </source>
</evidence>
<reference evidence="4 5" key="1">
    <citation type="journal article" date="2009" name="Nat. Genet.">
        <title>The genome of the cucumber, Cucumis sativus L.</title>
        <authorList>
            <person name="Huang S."/>
            <person name="Li R."/>
            <person name="Zhang Z."/>
            <person name="Li L."/>
            <person name="Gu X."/>
            <person name="Fan W."/>
            <person name="Lucas W.J."/>
            <person name="Wang X."/>
            <person name="Xie B."/>
            <person name="Ni P."/>
            <person name="Ren Y."/>
            <person name="Zhu H."/>
            <person name="Li J."/>
            <person name="Lin K."/>
            <person name="Jin W."/>
            <person name="Fei Z."/>
            <person name="Li G."/>
            <person name="Staub J."/>
            <person name="Kilian A."/>
            <person name="van der Vossen E.A."/>
            <person name="Wu Y."/>
            <person name="Guo J."/>
            <person name="He J."/>
            <person name="Jia Z."/>
            <person name="Ren Y."/>
            <person name="Tian G."/>
            <person name="Lu Y."/>
            <person name="Ruan J."/>
            <person name="Qian W."/>
            <person name="Wang M."/>
            <person name="Huang Q."/>
            <person name="Li B."/>
            <person name="Xuan Z."/>
            <person name="Cao J."/>
            <person name="Asan"/>
            <person name="Wu Z."/>
            <person name="Zhang J."/>
            <person name="Cai Q."/>
            <person name="Bai Y."/>
            <person name="Zhao B."/>
            <person name="Han Y."/>
            <person name="Li Y."/>
            <person name="Li X."/>
            <person name="Wang S."/>
            <person name="Shi Q."/>
            <person name="Liu S."/>
            <person name="Cho W.K."/>
            <person name="Kim J.Y."/>
            <person name="Xu Y."/>
            <person name="Heller-Uszynska K."/>
            <person name="Miao H."/>
            <person name="Cheng Z."/>
            <person name="Zhang S."/>
            <person name="Wu J."/>
            <person name="Yang Y."/>
            <person name="Kang H."/>
            <person name="Li M."/>
            <person name="Liang H."/>
            <person name="Ren X."/>
            <person name="Shi Z."/>
            <person name="Wen M."/>
            <person name="Jian M."/>
            <person name="Yang H."/>
            <person name="Zhang G."/>
            <person name="Yang Z."/>
            <person name="Chen R."/>
            <person name="Liu S."/>
            <person name="Li J."/>
            <person name="Ma L."/>
            <person name="Liu H."/>
            <person name="Zhou Y."/>
            <person name="Zhao J."/>
            <person name="Fang X."/>
            <person name="Li G."/>
            <person name="Fang L."/>
            <person name="Li Y."/>
            <person name="Liu D."/>
            <person name="Zheng H."/>
            <person name="Zhang Y."/>
            <person name="Qin N."/>
            <person name="Li Z."/>
            <person name="Yang G."/>
            <person name="Yang S."/>
            <person name="Bolund L."/>
            <person name="Kristiansen K."/>
            <person name="Zheng H."/>
            <person name="Li S."/>
            <person name="Zhang X."/>
            <person name="Yang H."/>
            <person name="Wang J."/>
            <person name="Sun R."/>
            <person name="Zhang B."/>
            <person name="Jiang S."/>
            <person name="Wang J."/>
            <person name="Du Y."/>
            <person name="Li S."/>
        </authorList>
    </citation>
    <scope>NUCLEOTIDE SEQUENCE [LARGE SCALE GENOMIC DNA]</scope>
    <source>
        <strain evidence="5">cv. 9930</strain>
    </source>
</reference>
<organism evidence="4 5">
    <name type="scientific">Cucumis sativus</name>
    <name type="common">Cucumber</name>
    <dbReference type="NCBI Taxonomy" id="3659"/>
    <lineage>
        <taxon>Eukaryota</taxon>
        <taxon>Viridiplantae</taxon>
        <taxon>Streptophyta</taxon>
        <taxon>Embryophyta</taxon>
        <taxon>Tracheophyta</taxon>
        <taxon>Spermatophyta</taxon>
        <taxon>Magnoliopsida</taxon>
        <taxon>eudicotyledons</taxon>
        <taxon>Gunneridae</taxon>
        <taxon>Pentapetalae</taxon>
        <taxon>rosids</taxon>
        <taxon>fabids</taxon>
        <taxon>Cucurbitales</taxon>
        <taxon>Cucurbitaceae</taxon>
        <taxon>Benincaseae</taxon>
        <taxon>Cucumis</taxon>
    </lineage>
</organism>
<dbReference type="PANTHER" id="PTHR31174:SF7">
    <property type="entry name" value="LATE EMBRYOGENESIS ABUNDANT PROTEIN 31-RELATED"/>
    <property type="match status" value="1"/>
</dbReference>
<dbReference type="OrthoDB" id="2014755at2759"/>
<feature type="domain" description="SMP" evidence="3">
    <location>
        <begin position="15"/>
        <end position="68"/>
    </location>
</feature>
<feature type="domain" description="SMP" evidence="3">
    <location>
        <begin position="129"/>
        <end position="185"/>
    </location>
</feature>
<reference evidence="4 5" key="4">
    <citation type="journal article" date="2011" name="BMC Genomics">
        <title>RNA-Seq improves annotation of protein-coding genes in the cucumber genome.</title>
        <authorList>
            <person name="Li Z."/>
            <person name="Zhang Z."/>
            <person name="Yan P."/>
            <person name="Huang S."/>
            <person name="Fei Z."/>
            <person name="Lin K."/>
        </authorList>
    </citation>
    <scope>NUCLEOTIDE SEQUENCE [LARGE SCALE GENOMIC DNA]</scope>
    <source>
        <strain evidence="5">cv. 9930</strain>
    </source>
</reference>
<accession>A0A0A0K7E4</accession>
<comment type="similarity">
    <text evidence="1">Belongs to the LEA type SMP family.</text>
</comment>
<dbReference type="InterPro" id="IPR007011">
    <property type="entry name" value="LEA_SMP_dom"/>
</dbReference>
<gene>
    <name evidence="4" type="ORF">Csa_7G234140</name>
</gene>
<dbReference type="KEGG" id="csv:101209766"/>
<keyword evidence="5" id="KW-1185">Reference proteome</keyword>
<feature type="domain" description="SMP" evidence="3">
    <location>
        <begin position="194"/>
        <end position="252"/>
    </location>
</feature>
<dbReference type="InterPro" id="IPR042971">
    <property type="entry name" value="LEA_SMP"/>
</dbReference>
<dbReference type="eggNOG" id="ENOG502QPSX">
    <property type="taxonomic scope" value="Eukaryota"/>
</dbReference>
<dbReference type="PANTHER" id="PTHR31174">
    <property type="entry name" value="SEED MATURATION FAMILY PROTEIN"/>
    <property type="match status" value="1"/>
</dbReference>
<dbReference type="STRING" id="3659.A0A0A0K7E4"/>
<reference evidence="4 5" key="2">
    <citation type="journal article" date="2009" name="PLoS ONE">
        <title>An integrated genetic and cytogenetic map of the cucumber genome.</title>
        <authorList>
            <person name="Ren Y."/>
            <person name="Zhang Z."/>
            <person name="Liu J."/>
            <person name="Staub J.E."/>
            <person name="Han Y."/>
            <person name="Cheng Z."/>
            <person name="Li X."/>
            <person name="Lu J."/>
            <person name="Miao H."/>
            <person name="Kang H."/>
            <person name="Xie B."/>
            <person name="Gu X."/>
            <person name="Wang X."/>
            <person name="Du Y."/>
            <person name="Jin W."/>
            <person name="Huang S."/>
        </authorList>
    </citation>
    <scope>NUCLEOTIDE SEQUENCE [LARGE SCALE GENOMIC DNA]</scope>
    <source>
        <strain evidence="5">cv. 9930</strain>
    </source>
</reference>
<dbReference type="Pfam" id="PF04927">
    <property type="entry name" value="SMP"/>
    <property type="match status" value="3"/>
</dbReference>
<reference evidence="4 5" key="3">
    <citation type="journal article" date="2010" name="BMC Genomics">
        <title>Transcriptome sequencing and comparative analysis of cucumber flowers with different sex types.</title>
        <authorList>
            <person name="Guo S."/>
            <person name="Zheng Y."/>
            <person name="Joung J.G."/>
            <person name="Liu S."/>
            <person name="Zhang Z."/>
            <person name="Crasta O.R."/>
            <person name="Sobral B.W."/>
            <person name="Xu Y."/>
            <person name="Huang S."/>
            <person name="Fei Z."/>
        </authorList>
    </citation>
    <scope>NUCLEOTIDE SEQUENCE [LARGE SCALE GENOMIC DNA]</scope>
    <source>
        <strain evidence="5">cv. 9930</strain>
    </source>
</reference>
<evidence type="ECO:0000256" key="1">
    <source>
        <dbReference type="ARBA" id="ARBA00010733"/>
    </source>
</evidence>
<dbReference type="AlphaFoldDB" id="A0A0A0K7E4"/>
<dbReference type="Gramene" id="KGN44242">
    <property type="protein sequence ID" value="KGN44242"/>
    <property type="gene ID" value="Csa_7G234140"/>
</dbReference>
<dbReference type="OMA" id="DADMMQT"/>